<evidence type="ECO:0000313" key="1">
    <source>
        <dbReference type="EMBL" id="SHK57461.1"/>
    </source>
</evidence>
<dbReference type="EMBL" id="FRAR01000017">
    <property type="protein sequence ID" value="SHK57461.1"/>
    <property type="molecule type" value="Genomic_DNA"/>
</dbReference>
<dbReference type="STRING" id="1121421.SAMN02745123_02347"/>
<dbReference type="AlphaFoldDB" id="A0A1M6TKH8"/>
<reference evidence="2" key="1">
    <citation type="submission" date="2016-11" db="EMBL/GenBank/DDBJ databases">
        <authorList>
            <person name="Varghese N."/>
            <person name="Submissions S."/>
        </authorList>
    </citation>
    <scope>NUCLEOTIDE SEQUENCE [LARGE SCALE GENOMIC DNA]</scope>
    <source>
        <strain evidence="2">DSM 10349</strain>
    </source>
</reference>
<gene>
    <name evidence="1" type="ORF">SAMN02745123_02347</name>
</gene>
<name>A0A1M6TKH8_9FIRM</name>
<evidence type="ECO:0000313" key="2">
    <source>
        <dbReference type="Proteomes" id="UP000183997"/>
    </source>
</evidence>
<accession>A0A1M6TKH8</accession>
<proteinExistence type="predicted"/>
<keyword evidence="2" id="KW-1185">Reference proteome</keyword>
<dbReference type="RefSeq" id="WP_072914527.1">
    <property type="nucleotide sequence ID" value="NZ_FRAR01000017.1"/>
</dbReference>
<sequence length="49" mass="5811">MSEKERAIQALRHMIEQNEARGQKEGKLKDWFNGLNKDLWKAIETLQRA</sequence>
<protein>
    <submittedName>
        <fullName evidence="1">Uncharacterized protein</fullName>
    </submittedName>
</protein>
<dbReference type="Proteomes" id="UP000183997">
    <property type="component" value="Unassembled WGS sequence"/>
</dbReference>
<organism evidence="1 2">
    <name type="scientific">Desulforamulus aeronauticus DSM 10349</name>
    <dbReference type="NCBI Taxonomy" id="1121421"/>
    <lineage>
        <taxon>Bacteria</taxon>
        <taxon>Bacillati</taxon>
        <taxon>Bacillota</taxon>
        <taxon>Clostridia</taxon>
        <taxon>Eubacteriales</taxon>
        <taxon>Peptococcaceae</taxon>
        <taxon>Desulforamulus</taxon>
    </lineage>
</organism>
<dbReference type="OrthoDB" id="1787473at2"/>